<evidence type="ECO:0000313" key="1">
    <source>
        <dbReference type="EMBL" id="MBC1936976.1"/>
    </source>
</evidence>
<protein>
    <submittedName>
        <fullName evidence="1">Uncharacterized protein</fullName>
    </submittedName>
</protein>
<sequence>MSKVWTEFKKSRLQSEFNCLAINGIEMEIAQQSYPKYCIAVLNNILPKQSDMNYFALIVEEVEFPTRVDNYKKVWGKNKDIINSAEYSLSQEYTEEINGATFFYGVIEIKGDIPKNIIDIINRNPDALIFGEITKLGDLDIPAIFQQQIITVNDESVFRKRGYPIHFQMIDSGFEICLYVFINSSFSSNIVGNTKIDTERLKIELKEVENESWKIDGKKVSIYSTHDDRFGITGDGIEVPDFFWMIGCIEGKGLWIDLSNKNHCVYEQTDQGVNLLFSEIGRFVEACEI</sequence>
<dbReference type="RefSeq" id="WP_185526447.1">
    <property type="nucleotide sequence ID" value="NZ_JAARWN010000012.1"/>
</dbReference>
<gene>
    <name evidence="1" type="ORF">HCA69_11395</name>
</gene>
<reference evidence="1 2" key="1">
    <citation type="submission" date="2020-03" db="EMBL/GenBank/DDBJ databases">
        <title>Soil Listeria distribution.</title>
        <authorList>
            <person name="Liao J."/>
            <person name="Wiedmann M."/>
        </authorList>
    </citation>
    <scope>NUCLEOTIDE SEQUENCE [LARGE SCALE GENOMIC DNA]</scope>
    <source>
        <strain evidence="1 2">FSL L7-0741</strain>
    </source>
</reference>
<evidence type="ECO:0000313" key="2">
    <source>
        <dbReference type="Proteomes" id="UP000535908"/>
    </source>
</evidence>
<dbReference type="AlphaFoldDB" id="A0A7X0Y4Q0"/>
<accession>A0A7X0Y4Q0</accession>
<comment type="caution">
    <text evidence="1">The sequence shown here is derived from an EMBL/GenBank/DDBJ whole genome shotgun (WGS) entry which is preliminary data.</text>
</comment>
<organism evidence="1 2">
    <name type="scientific">Listeria grandensis</name>
    <dbReference type="NCBI Taxonomy" id="1494963"/>
    <lineage>
        <taxon>Bacteria</taxon>
        <taxon>Bacillati</taxon>
        <taxon>Bacillota</taxon>
        <taxon>Bacilli</taxon>
        <taxon>Bacillales</taxon>
        <taxon>Listeriaceae</taxon>
        <taxon>Listeria</taxon>
    </lineage>
</organism>
<name>A0A7X0Y4Q0_9LIST</name>
<dbReference type="EMBL" id="JAARWN010000012">
    <property type="protein sequence ID" value="MBC1936976.1"/>
    <property type="molecule type" value="Genomic_DNA"/>
</dbReference>
<dbReference type="Proteomes" id="UP000535908">
    <property type="component" value="Unassembled WGS sequence"/>
</dbReference>
<proteinExistence type="predicted"/>